<reference evidence="2" key="1">
    <citation type="submission" date="2022-07" db="EMBL/GenBank/DDBJ databases">
        <title>Phylogenomic reconstructions and comparative analyses of Kickxellomycotina fungi.</title>
        <authorList>
            <person name="Reynolds N.K."/>
            <person name="Stajich J.E."/>
            <person name="Barry K."/>
            <person name="Grigoriev I.V."/>
            <person name="Crous P."/>
            <person name="Smith M.E."/>
        </authorList>
    </citation>
    <scope>NUCLEOTIDE SEQUENCE</scope>
    <source>
        <strain evidence="2">NBRC 32514</strain>
    </source>
</reference>
<accession>A0A9W7Y0Y7</accession>
<protein>
    <submittedName>
        <fullName evidence="2">mRNA 3' end processing factor</fullName>
    </submittedName>
</protein>
<sequence>MYQGYPDQCSQCGLRTTNDEKGRETMKSHLDWHFRRNVRSQNERGHRATPRGWYTSQEMWEAAAVDDDVAMGDSQNAGQGKDESNIEELRKMTIVVPVGHTEPCGICREPFERRFNEDEEDWEYVNAVDVDGTIFHATCQAKRASPVVLLPSPAGSS</sequence>
<dbReference type="OrthoDB" id="2129491at2759"/>
<dbReference type="PANTHER" id="PTHR15921">
    <property type="entry name" value="PRE-MRNA CLEAVAGE COMPLEX II"/>
    <property type="match status" value="1"/>
</dbReference>
<dbReference type="GO" id="GO:0003729">
    <property type="term" value="F:mRNA binding"/>
    <property type="evidence" value="ECO:0007669"/>
    <property type="project" value="InterPro"/>
</dbReference>
<dbReference type="Proteomes" id="UP001149813">
    <property type="component" value="Unassembled WGS sequence"/>
</dbReference>
<dbReference type="GO" id="GO:0005737">
    <property type="term" value="C:cytoplasm"/>
    <property type="evidence" value="ECO:0007669"/>
    <property type="project" value="TreeGrafter"/>
</dbReference>
<dbReference type="GO" id="GO:0006369">
    <property type="term" value="P:termination of RNA polymerase II transcription"/>
    <property type="evidence" value="ECO:0007669"/>
    <property type="project" value="InterPro"/>
</dbReference>
<name>A0A9W7Y0Y7_9FUNG</name>
<gene>
    <name evidence="2" type="primary">PCF11_1</name>
    <name evidence="2" type="ORF">LPJ53_003531</name>
</gene>
<dbReference type="GO" id="GO:0005849">
    <property type="term" value="C:mRNA cleavage factor complex"/>
    <property type="evidence" value="ECO:0007669"/>
    <property type="project" value="TreeGrafter"/>
</dbReference>
<dbReference type="AlphaFoldDB" id="A0A9W7Y0Y7"/>
<dbReference type="Pfam" id="PF21936">
    <property type="entry name" value="Pcf11_C"/>
    <property type="match status" value="1"/>
</dbReference>
<dbReference type="GO" id="GO:0031124">
    <property type="term" value="P:mRNA 3'-end processing"/>
    <property type="evidence" value="ECO:0007669"/>
    <property type="project" value="InterPro"/>
</dbReference>
<comment type="caution">
    <text evidence="2">The sequence shown here is derived from an EMBL/GenBank/DDBJ whole genome shotgun (WGS) entry which is preliminary data.</text>
</comment>
<evidence type="ECO:0000259" key="1">
    <source>
        <dbReference type="Pfam" id="PF21936"/>
    </source>
</evidence>
<evidence type="ECO:0000313" key="3">
    <source>
        <dbReference type="Proteomes" id="UP001149813"/>
    </source>
</evidence>
<dbReference type="PANTHER" id="PTHR15921:SF3">
    <property type="entry name" value="PRE-MRNA CLEAVAGE COMPLEX 2 PROTEIN PCF11"/>
    <property type="match status" value="1"/>
</dbReference>
<keyword evidence="3" id="KW-1185">Reference proteome</keyword>
<organism evidence="2 3">
    <name type="scientific">Coemansia erecta</name>
    <dbReference type="NCBI Taxonomy" id="147472"/>
    <lineage>
        <taxon>Eukaryota</taxon>
        <taxon>Fungi</taxon>
        <taxon>Fungi incertae sedis</taxon>
        <taxon>Zoopagomycota</taxon>
        <taxon>Kickxellomycotina</taxon>
        <taxon>Kickxellomycetes</taxon>
        <taxon>Kickxellales</taxon>
        <taxon>Kickxellaceae</taxon>
        <taxon>Coemansia</taxon>
    </lineage>
</organism>
<evidence type="ECO:0000313" key="2">
    <source>
        <dbReference type="EMBL" id="KAJ1721999.1"/>
    </source>
</evidence>
<proteinExistence type="predicted"/>
<dbReference type="InterPro" id="IPR054127">
    <property type="entry name" value="Pcf11_C"/>
</dbReference>
<dbReference type="InterPro" id="IPR045154">
    <property type="entry name" value="PCF11-like"/>
</dbReference>
<dbReference type="EMBL" id="JANBOJ010000136">
    <property type="protein sequence ID" value="KAJ1721999.1"/>
    <property type="molecule type" value="Genomic_DNA"/>
</dbReference>
<dbReference type="GO" id="GO:0000993">
    <property type="term" value="F:RNA polymerase II complex binding"/>
    <property type="evidence" value="ECO:0007669"/>
    <property type="project" value="InterPro"/>
</dbReference>
<feature type="domain" description="Pcf11 C-terminal" evidence="1">
    <location>
        <begin position="95"/>
        <end position="139"/>
    </location>
</feature>